<dbReference type="Proteomes" id="UP000033452">
    <property type="component" value="Unassembled WGS sequence"/>
</dbReference>
<evidence type="ECO:0000313" key="2">
    <source>
        <dbReference type="Proteomes" id="UP000033452"/>
    </source>
</evidence>
<proteinExistence type="predicted"/>
<gene>
    <name evidence="1" type="ORF">TW77_02430</name>
</gene>
<dbReference type="AlphaFoldDB" id="A0A0F4R1G7"/>
<dbReference type="PATRIC" id="fig|43658.5.peg.511"/>
<comment type="caution">
    <text evidence="1">The sequence shown here is derived from an EMBL/GenBank/DDBJ whole genome shotgun (WGS) entry which is preliminary data.</text>
</comment>
<organism evidence="1 2">
    <name type="scientific">Pseudoalteromonas rubra</name>
    <dbReference type="NCBI Taxonomy" id="43658"/>
    <lineage>
        <taxon>Bacteria</taxon>
        <taxon>Pseudomonadati</taxon>
        <taxon>Pseudomonadota</taxon>
        <taxon>Gammaproteobacteria</taxon>
        <taxon>Alteromonadales</taxon>
        <taxon>Pseudoalteromonadaceae</taxon>
        <taxon>Pseudoalteromonas</taxon>
    </lineage>
</organism>
<evidence type="ECO:0000313" key="1">
    <source>
        <dbReference type="EMBL" id="KJZ12657.1"/>
    </source>
</evidence>
<protein>
    <submittedName>
        <fullName evidence="1">Uncharacterized protein</fullName>
    </submittedName>
</protein>
<dbReference type="EMBL" id="JXYA01000004">
    <property type="protein sequence ID" value="KJZ12657.1"/>
    <property type="molecule type" value="Genomic_DNA"/>
</dbReference>
<dbReference type="OrthoDB" id="6289460at2"/>
<reference evidence="1 2" key="1">
    <citation type="journal article" date="2015" name="BMC Genomics">
        <title>Genome mining reveals unlocked bioactive potential of marine Gram-negative bacteria.</title>
        <authorList>
            <person name="Machado H."/>
            <person name="Sonnenschein E.C."/>
            <person name="Melchiorsen J."/>
            <person name="Gram L."/>
        </authorList>
    </citation>
    <scope>NUCLEOTIDE SEQUENCE [LARGE SCALE GENOMIC DNA]</scope>
    <source>
        <strain evidence="1 2">S2471</strain>
    </source>
</reference>
<accession>A0A0F4R1G7</accession>
<sequence length="142" mass="16457">MFEQFKSWATSAHKSGTDMFTSNLVPLSDVQIKTVFNQGVHDIAKYSRNGRSVYIKHVYLNRLNETVKPNISANDIDFFRSLDQIFQYCYVLVYVKCSRSNKYDTAFFLDDYEAIQGISKSEAMQRQTDLTSIARIIRSELL</sequence>
<name>A0A0F4R1G7_9GAMM</name>
<dbReference type="RefSeq" id="WP_046003388.1">
    <property type="nucleotide sequence ID" value="NZ_JXYA01000004.1"/>
</dbReference>
<keyword evidence="2" id="KW-1185">Reference proteome</keyword>